<organism evidence="6 7">
    <name type="scientific">Pedobacter nutrimenti</name>
    <dbReference type="NCBI Taxonomy" id="1241337"/>
    <lineage>
        <taxon>Bacteria</taxon>
        <taxon>Pseudomonadati</taxon>
        <taxon>Bacteroidota</taxon>
        <taxon>Sphingobacteriia</taxon>
        <taxon>Sphingobacteriales</taxon>
        <taxon>Sphingobacteriaceae</taxon>
        <taxon>Pedobacter</taxon>
    </lineage>
</organism>
<dbReference type="OrthoDB" id="1086219at2"/>
<dbReference type="InterPro" id="IPR036942">
    <property type="entry name" value="Beta-barrel_TonB_sf"/>
</dbReference>
<name>A0A318U6D9_9SPHI</name>
<evidence type="ECO:0000256" key="4">
    <source>
        <dbReference type="SAM" id="SignalP"/>
    </source>
</evidence>
<keyword evidence="2" id="KW-0472">Membrane</keyword>
<evidence type="ECO:0000259" key="5">
    <source>
        <dbReference type="Pfam" id="PF14905"/>
    </source>
</evidence>
<dbReference type="AlphaFoldDB" id="A0A318U6D9"/>
<accession>A0A318U6D9</accession>
<keyword evidence="6" id="KW-0378">Hydrolase</keyword>
<dbReference type="RefSeq" id="WP_110834545.1">
    <property type="nucleotide sequence ID" value="NZ_QKLU01000011.1"/>
</dbReference>
<feature type="signal peptide" evidence="4">
    <location>
        <begin position="1"/>
        <end position="20"/>
    </location>
</feature>
<dbReference type="InterPro" id="IPR041700">
    <property type="entry name" value="OMP_b-brl_3"/>
</dbReference>
<keyword evidence="7" id="KW-1185">Reference proteome</keyword>
<keyword evidence="4" id="KW-0732">Signal</keyword>
<dbReference type="EMBL" id="QKLU01000011">
    <property type="protein sequence ID" value="PYF68873.1"/>
    <property type="molecule type" value="Genomic_DNA"/>
</dbReference>
<comment type="subcellular location">
    <subcellularLocation>
        <location evidence="1">Cell outer membrane</location>
    </subcellularLocation>
</comment>
<comment type="caution">
    <text evidence="6">The sequence shown here is derived from an EMBL/GenBank/DDBJ whole genome shotgun (WGS) entry which is preliminary data.</text>
</comment>
<evidence type="ECO:0000313" key="7">
    <source>
        <dbReference type="Proteomes" id="UP000248198"/>
    </source>
</evidence>
<keyword evidence="6" id="KW-0121">Carboxypeptidase</keyword>
<evidence type="ECO:0000256" key="1">
    <source>
        <dbReference type="ARBA" id="ARBA00004442"/>
    </source>
</evidence>
<dbReference type="GO" id="GO:0009279">
    <property type="term" value="C:cell outer membrane"/>
    <property type="evidence" value="ECO:0007669"/>
    <property type="project" value="UniProtKB-SubCell"/>
</dbReference>
<evidence type="ECO:0000256" key="2">
    <source>
        <dbReference type="ARBA" id="ARBA00023136"/>
    </source>
</evidence>
<feature type="domain" description="Outer membrane protein beta-barrel" evidence="5">
    <location>
        <begin position="460"/>
        <end position="783"/>
    </location>
</feature>
<evidence type="ECO:0000313" key="6">
    <source>
        <dbReference type="EMBL" id="PYF68873.1"/>
    </source>
</evidence>
<dbReference type="Proteomes" id="UP000248198">
    <property type="component" value="Unassembled WGS sequence"/>
</dbReference>
<reference evidence="6 7" key="1">
    <citation type="submission" date="2018-06" db="EMBL/GenBank/DDBJ databases">
        <title>Genomic Encyclopedia of Archaeal and Bacterial Type Strains, Phase II (KMG-II): from individual species to whole genera.</title>
        <authorList>
            <person name="Goeker M."/>
        </authorList>
    </citation>
    <scope>NUCLEOTIDE SEQUENCE [LARGE SCALE GENOMIC DNA]</scope>
    <source>
        <strain evidence="6 7">DSM 27372</strain>
    </source>
</reference>
<protein>
    <submittedName>
        <fullName evidence="6">Carboxypeptidase family protein</fullName>
    </submittedName>
</protein>
<feature type="chain" id="PRO_5016245257" evidence="4">
    <location>
        <begin position="21"/>
        <end position="933"/>
    </location>
</feature>
<gene>
    <name evidence="6" type="ORF">B0O44_11151</name>
</gene>
<evidence type="ECO:0000256" key="3">
    <source>
        <dbReference type="ARBA" id="ARBA00023237"/>
    </source>
</evidence>
<keyword evidence="6" id="KW-0645">Protease</keyword>
<dbReference type="GO" id="GO:0004180">
    <property type="term" value="F:carboxypeptidase activity"/>
    <property type="evidence" value="ECO:0007669"/>
    <property type="project" value="UniProtKB-KW"/>
</dbReference>
<proteinExistence type="predicted"/>
<sequence>MKKIIPVVLLLLLGTLSLRAQGPHSIKGFVVDTLYTTRLINSSVSVLNAKDSTLVKFTRVGENGAFNIPGIPTGKFILLVTYPGYADYVEKFNLDSLHKEKDFGKVNLILMAKLLSEVLIKGTAGAIKIKGDTTEFNASGFTIQPNSKVEDLLKQLPGIQVDKDGKITAQGQKVNKVLVDGEEFFGDDPTLVTKNIRGDMVDKVQLYDKKSDQATFTGIDDGVKEKTLNIKLKEDKKQGYFGKLDAGAGTNKNYEGQGMFNMFKGKKKFSAYGTIGNTGRTGLGWQDNSKYGSSSNMEFSDDGGIMIFGGGGDDLESFSGQYNGEGIPLARTGGVHYDGKWNQDKESINSNYKIGSLSVDGTKNVQTQNNLPGGIIKSNSDQTFNNYAFRQKLDGIYEIKLDSTSSLKVSVEGTLKNNETNTHYSGNSLRENDVLLNTTDRNLDNKTDEKLFKATAFWNKKLKKKGRSISLSLSESINEKESKGFLRSENGFYNTSGKLDSTRIVDQYKTNRIRSSVFNSNLTYSEPFSPYFSVILNYGLGINNGLQDRKSFNAVSPGQYTVLDSAFSNNYKLDQLSNQVGAIFNYKKEKTIINFGTKMTAVNFEQLDQFTNKKMDRNFLNWSPQASYQYKFSQQKSIRISYNGNNTQPSIDQIQPVRVNTDPLNITVGNPDLKPSFTNRFNASYNSYKVLSSRYLWLNASYSFTMNPIVSNTTTDAASGKTTYQSINLTTKNTSNYYLYGSISSKIKAIGIDAGLFLNANGNTFYNYVNSELNKTESYTYSGGFNVSRYAEKKYNFYVSFGPNYNTGQSSLQKNVNNNGWGFTANSSATVYLPAKFEISSDVGYEYRGKTESFNEDFKRTIWNASLSKKFFKSEELKLSLSGRDLLNQNTGFNRSAYGNMLTQTNFTTIKRYFMCSLTWDFNKMGGGAKTQK</sequence>
<dbReference type="SUPFAM" id="SSF56935">
    <property type="entry name" value="Porins"/>
    <property type="match status" value="1"/>
</dbReference>
<keyword evidence="3" id="KW-0998">Cell outer membrane</keyword>
<dbReference type="SUPFAM" id="SSF49464">
    <property type="entry name" value="Carboxypeptidase regulatory domain-like"/>
    <property type="match status" value="1"/>
</dbReference>
<dbReference type="Gene3D" id="2.40.170.20">
    <property type="entry name" value="TonB-dependent receptor, beta-barrel domain"/>
    <property type="match status" value="1"/>
</dbReference>
<dbReference type="InterPro" id="IPR008969">
    <property type="entry name" value="CarboxyPept-like_regulatory"/>
</dbReference>
<dbReference type="Pfam" id="PF14905">
    <property type="entry name" value="OMP_b-brl_3"/>
    <property type="match status" value="1"/>
</dbReference>